<evidence type="ECO:0000256" key="1">
    <source>
        <dbReference type="ARBA" id="ARBA00004323"/>
    </source>
</evidence>
<evidence type="ECO:0000256" key="2">
    <source>
        <dbReference type="ARBA" id="ARBA00008124"/>
    </source>
</evidence>
<name>A0A3Q0H4B6_ALLSI</name>
<evidence type="ECO:0000256" key="3">
    <source>
        <dbReference type="ARBA" id="ARBA00022679"/>
    </source>
</evidence>
<dbReference type="PANTHER" id="PTHR14647:SF57">
    <property type="entry name" value="GALACTOSE-3-O-SULFOTRANSFERASE 4"/>
    <property type="match status" value="1"/>
</dbReference>
<evidence type="ECO:0000256" key="7">
    <source>
        <dbReference type="ARBA" id="ARBA00023034"/>
    </source>
</evidence>
<dbReference type="GO" id="GO:0000139">
    <property type="term" value="C:Golgi membrane"/>
    <property type="evidence" value="ECO:0007669"/>
    <property type="project" value="UniProtKB-SubCell"/>
</dbReference>
<keyword evidence="10" id="KW-1185">Reference proteome</keyword>
<dbReference type="AlphaFoldDB" id="A0A3Q0H4B6"/>
<evidence type="ECO:0000256" key="4">
    <source>
        <dbReference type="ARBA" id="ARBA00022692"/>
    </source>
</evidence>
<dbReference type="InterPro" id="IPR009729">
    <property type="entry name" value="Gal-3-0_sulfotransfrase"/>
</dbReference>
<keyword evidence="8" id="KW-0472">Membrane</keyword>
<dbReference type="InterPro" id="IPR027417">
    <property type="entry name" value="P-loop_NTPase"/>
</dbReference>
<evidence type="ECO:0000313" key="11">
    <source>
        <dbReference type="RefSeq" id="XP_025066911.1"/>
    </source>
</evidence>
<evidence type="ECO:0000256" key="8">
    <source>
        <dbReference type="ARBA" id="ARBA00023136"/>
    </source>
</evidence>
<evidence type="ECO:0000256" key="9">
    <source>
        <dbReference type="ARBA" id="ARBA00023180"/>
    </source>
</evidence>
<dbReference type="Pfam" id="PF06990">
    <property type="entry name" value="Gal-3-0_sulfotr"/>
    <property type="match status" value="1"/>
</dbReference>
<dbReference type="PANTHER" id="PTHR14647">
    <property type="entry name" value="GALACTOSE-3-O-SULFOTRANSFERASE"/>
    <property type="match status" value="1"/>
</dbReference>
<keyword evidence="6" id="KW-1133">Transmembrane helix</keyword>
<comment type="subcellular location">
    <subcellularLocation>
        <location evidence="1">Golgi apparatus membrane</location>
        <topology evidence="1">Single-pass type II membrane protein</topology>
    </subcellularLocation>
</comment>
<sequence length="413" mass="46451">MGNRRMRLPPRCCRLRVLGVALTVCMTIGFTLQLLGGPFHRRAPLEQQQPHAPRLSWDELSASPRPRDCEPQQHLVFLKTHKTGSSTVVNLLHRFGEARGLRFALPHRYQLGYPLPFQEPHIKGHRPGGAPYDILCHHMRFNLPEVQKVMQADSFYFSIVRDPAALAASAFSYYQAVVSAFRRAGTLGHFAAAPERYYDPAARGNHYARNLLWFDFGLPVPPASGTEADAAMEAALAQLDRTFRLVLLTEHFDESLVLLQEALCWDEDDVAAFPHNGRRALGPAMAPGLAAQLRAWNELDWQLYTHVNRSFWARVEAYGRERMARDVARLRGRRQELAEHCLAGGGPVPASRIGDPQLRPLQLGRAEILGYELRAGLGPAERRLCARMVTLVLQYKDLLDRRQFGGNSTSNPT</sequence>
<dbReference type="GO" id="GO:0001733">
    <property type="term" value="F:galactosylceramide sulfotransferase activity"/>
    <property type="evidence" value="ECO:0007669"/>
    <property type="project" value="InterPro"/>
</dbReference>
<dbReference type="InParanoid" id="A0A3Q0H4B6"/>
<protein>
    <submittedName>
        <fullName evidence="11">Galactose-3-O-sulfotransferase 4 isoform X1</fullName>
    </submittedName>
</protein>
<comment type="similarity">
    <text evidence="2">Belongs to the galactose-3-O-sulfotransferase family.</text>
</comment>
<dbReference type="KEGG" id="asn:102370653"/>
<keyword evidence="7" id="KW-0333">Golgi apparatus</keyword>
<dbReference type="SUPFAM" id="SSF52540">
    <property type="entry name" value="P-loop containing nucleoside triphosphate hydrolases"/>
    <property type="match status" value="1"/>
</dbReference>
<evidence type="ECO:0000313" key="10">
    <source>
        <dbReference type="Proteomes" id="UP000189705"/>
    </source>
</evidence>
<evidence type="ECO:0000256" key="6">
    <source>
        <dbReference type="ARBA" id="ARBA00022989"/>
    </source>
</evidence>
<keyword evidence="9" id="KW-0325">Glycoprotein</keyword>
<keyword evidence="4" id="KW-0812">Transmembrane</keyword>
<evidence type="ECO:0000256" key="5">
    <source>
        <dbReference type="ARBA" id="ARBA00022968"/>
    </source>
</evidence>
<reference evidence="11" key="1">
    <citation type="submission" date="2025-08" db="UniProtKB">
        <authorList>
            <consortium name="RefSeq"/>
        </authorList>
    </citation>
    <scope>IDENTIFICATION</scope>
</reference>
<proteinExistence type="inferred from homology"/>
<dbReference type="CTD" id="79690"/>
<keyword evidence="3" id="KW-0808">Transferase</keyword>
<dbReference type="Gene3D" id="3.40.50.300">
    <property type="entry name" value="P-loop containing nucleotide triphosphate hydrolases"/>
    <property type="match status" value="1"/>
</dbReference>
<keyword evidence="5" id="KW-0735">Signal-anchor</keyword>
<dbReference type="GeneID" id="102370653"/>
<dbReference type="Proteomes" id="UP000189705">
    <property type="component" value="Unplaced"/>
</dbReference>
<accession>A0A3Q0H4B6</accession>
<dbReference type="GO" id="GO:0009247">
    <property type="term" value="P:glycolipid biosynthetic process"/>
    <property type="evidence" value="ECO:0007669"/>
    <property type="project" value="InterPro"/>
</dbReference>
<dbReference type="RefSeq" id="XP_025066911.1">
    <property type="nucleotide sequence ID" value="XM_025211126.1"/>
</dbReference>
<gene>
    <name evidence="11" type="primary">GAL3ST4</name>
</gene>
<organism evidence="10 11">
    <name type="scientific">Alligator sinensis</name>
    <name type="common">Chinese alligator</name>
    <dbReference type="NCBI Taxonomy" id="38654"/>
    <lineage>
        <taxon>Eukaryota</taxon>
        <taxon>Metazoa</taxon>
        <taxon>Chordata</taxon>
        <taxon>Craniata</taxon>
        <taxon>Vertebrata</taxon>
        <taxon>Euteleostomi</taxon>
        <taxon>Archelosauria</taxon>
        <taxon>Archosauria</taxon>
        <taxon>Crocodylia</taxon>
        <taxon>Alligatoridae</taxon>
        <taxon>Alligatorinae</taxon>
        <taxon>Alligator</taxon>
    </lineage>
</organism>